<dbReference type="PROSITE" id="PS00606">
    <property type="entry name" value="KS3_1"/>
    <property type="match status" value="1"/>
</dbReference>
<feature type="region of interest" description="Disordered" evidence="9">
    <location>
        <begin position="3095"/>
        <end position="3115"/>
    </location>
</feature>
<dbReference type="InterPro" id="IPR013968">
    <property type="entry name" value="PKS_KR"/>
</dbReference>
<proteinExistence type="predicted"/>
<reference evidence="13 14" key="1">
    <citation type="submission" date="2024-05" db="EMBL/GenBank/DDBJ databases">
        <authorList>
            <person name="De Oliveira J.P."/>
            <person name="Noriler S.A."/>
            <person name="De Oliveira A.G."/>
            <person name="Sipoli D.S."/>
        </authorList>
    </citation>
    <scope>NUCLEOTIDE SEQUENCE [LARGE SCALE GENOMIC DNA]</scope>
    <source>
        <strain evidence="13 14">LABIM186</strain>
    </source>
</reference>
<keyword evidence="5" id="KW-0597">Phosphoprotein</keyword>
<evidence type="ECO:0000256" key="4">
    <source>
        <dbReference type="ARBA" id="ARBA00022490"/>
    </source>
</evidence>
<dbReference type="InterPro" id="IPR049551">
    <property type="entry name" value="PKS_DH_C"/>
</dbReference>
<dbReference type="InterPro" id="IPR009081">
    <property type="entry name" value="PP-bd_ACP"/>
</dbReference>
<feature type="active site" description="Proton donor; for dehydratase activity" evidence="8">
    <location>
        <position position="1374"/>
    </location>
</feature>
<dbReference type="SMART" id="SM00822">
    <property type="entry name" value="PKS_KR"/>
    <property type="match status" value="1"/>
</dbReference>
<dbReference type="InterPro" id="IPR016039">
    <property type="entry name" value="Thiolase-like"/>
</dbReference>
<accession>A0ABV0HDD0</accession>
<gene>
    <name evidence="13" type="ORF">ABH309_24035</name>
</gene>
<evidence type="ECO:0000256" key="3">
    <source>
        <dbReference type="ARBA" id="ARBA00022450"/>
    </source>
</evidence>
<dbReference type="Pfam" id="PF21089">
    <property type="entry name" value="PKS_DH_N"/>
    <property type="match status" value="1"/>
</dbReference>
<evidence type="ECO:0000313" key="14">
    <source>
        <dbReference type="Proteomes" id="UP001438292"/>
    </source>
</evidence>
<dbReference type="PROSITE" id="PS52004">
    <property type="entry name" value="KS3_2"/>
    <property type="match status" value="2"/>
</dbReference>
<dbReference type="InterPro" id="IPR020807">
    <property type="entry name" value="PKS_DH"/>
</dbReference>
<feature type="domain" description="Ketosynthase family 3 (KS3)" evidence="11">
    <location>
        <begin position="562"/>
        <end position="981"/>
    </location>
</feature>
<dbReference type="CDD" id="cd00833">
    <property type="entry name" value="PKS"/>
    <property type="match status" value="2"/>
</dbReference>
<dbReference type="InterPro" id="IPR029058">
    <property type="entry name" value="AB_hydrolase_fold"/>
</dbReference>
<dbReference type="InterPro" id="IPR014030">
    <property type="entry name" value="Ketoacyl_synth_N"/>
</dbReference>
<dbReference type="Pfam" id="PF08659">
    <property type="entry name" value="KR"/>
    <property type="match status" value="1"/>
</dbReference>
<dbReference type="Gene3D" id="3.40.630.30">
    <property type="match status" value="1"/>
</dbReference>
<evidence type="ECO:0000256" key="1">
    <source>
        <dbReference type="ARBA" id="ARBA00004496"/>
    </source>
</evidence>
<dbReference type="Pfam" id="PF00975">
    <property type="entry name" value="Thioesterase"/>
    <property type="match status" value="2"/>
</dbReference>
<comment type="subcellular location">
    <subcellularLocation>
        <location evidence="1">Cytoplasm</location>
    </subcellularLocation>
</comment>
<dbReference type="InterPro" id="IPR042104">
    <property type="entry name" value="PKS_dehydratase_sf"/>
</dbReference>
<dbReference type="SUPFAM" id="SSF53901">
    <property type="entry name" value="Thiolase-like"/>
    <property type="match status" value="2"/>
</dbReference>
<keyword evidence="7" id="KW-0677">Repeat</keyword>
<feature type="active site" description="Proton acceptor; for dehydratase activity" evidence="8">
    <location>
        <position position="1202"/>
    </location>
</feature>
<dbReference type="PROSITE" id="PS52019">
    <property type="entry name" value="PKS_MFAS_DH"/>
    <property type="match status" value="1"/>
</dbReference>
<keyword evidence="6" id="KW-0808">Transferase</keyword>
<dbReference type="Pfam" id="PF22336">
    <property type="entry name" value="RhiE-like_linker"/>
    <property type="match status" value="2"/>
</dbReference>
<dbReference type="SUPFAM" id="SSF53474">
    <property type="entry name" value="alpha/beta-Hydrolases"/>
    <property type="match status" value="2"/>
</dbReference>
<comment type="caution">
    <text evidence="13">The sequence shown here is derived from an EMBL/GenBank/DDBJ whole genome shotgun (WGS) entry which is preliminary data.</text>
</comment>
<evidence type="ECO:0000256" key="2">
    <source>
        <dbReference type="ARBA" id="ARBA00004792"/>
    </source>
</evidence>
<evidence type="ECO:0000313" key="13">
    <source>
        <dbReference type="EMBL" id="MEO3957520.1"/>
    </source>
</evidence>
<dbReference type="InterPro" id="IPR020806">
    <property type="entry name" value="PKS_PP-bd"/>
</dbReference>
<dbReference type="InterPro" id="IPR001031">
    <property type="entry name" value="Thioesterase"/>
</dbReference>
<evidence type="ECO:0000256" key="9">
    <source>
        <dbReference type="SAM" id="MobiDB-lite"/>
    </source>
</evidence>
<dbReference type="PROSITE" id="PS50075">
    <property type="entry name" value="CARRIER"/>
    <property type="match status" value="2"/>
</dbReference>
<protein>
    <submittedName>
        <fullName evidence="13">SDR family NAD(P)-dependent oxidoreductase</fullName>
    </submittedName>
</protein>
<feature type="domain" description="PKS/mFAS DH" evidence="12">
    <location>
        <begin position="1173"/>
        <end position="1466"/>
    </location>
</feature>
<dbReference type="PROSITE" id="PS00012">
    <property type="entry name" value="PHOSPHOPANTETHEINE"/>
    <property type="match status" value="2"/>
</dbReference>
<dbReference type="Gene3D" id="3.10.129.110">
    <property type="entry name" value="Polyketide synthase dehydratase"/>
    <property type="match status" value="1"/>
</dbReference>
<evidence type="ECO:0000256" key="8">
    <source>
        <dbReference type="PROSITE-ProRule" id="PRU01363"/>
    </source>
</evidence>
<dbReference type="Gene3D" id="3.40.50.1820">
    <property type="entry name" value="alpha/beta hydrolase"/>
    <property type="match status" value="2"/>
</dbReference>
<evidence type="ECO:0000256" key="6">
    <source>
        <dbReference type="ARBA" id="ARBA00022679"/>
    </source>
</evidence>
<dbReference type="CDD" id="cd08953">
    <property type="entry name" value="KR_2_SDR_x"/>
    <property type="match status" value="1"/>
</dbReference>
<dbReference type="SUPFAM" id="SSF54637">
    <property type="entry name" value="Thioesterase/thiol ester dehydrase-isomerase"/>
    <property type="match status" value="1"/>
</dbReference>
<dbReference type="PANTHER" id="PTHR43775">
    <property type="entry name" value="FATTY ACID SYNTHASE"/>
    <property type="match status" value="1"/>
</dbReference>
<dbReference type="Gene3D" id="1.10.1200.10">
    <property type="entry name" value="ACP-like"/>
    <property type="match status" value="2"/>
</dbReference>
<dbReference type="InterPro" id="IPR014031">
    <property type="entry name" value="Ketoacyl_synth_C"/>
</dbReference>
<dbReference type="InterPro" id="IPR029069">
    <property type="entry name" value="HotDog_dom_sf"/>
</dbReference>
<dbReference type="SUPFAM" id="SSF51735">
    <property type="entry name" value="NAD(P)-binding Rossmann-fold domains"/>
    <property type="match status" value="2"/>
</dbReference>
<dbReference type="EMBL" id="JBDQQU010000385">
    <property type="protein sequence ID" value="MEO3957520.1"/>
    <property type="molecule type" value="Genomic_DNA"/>
</dbReference>
<evidence type="ECO:0000256" key="7">
    <source>
        <dbReference type="ARBA" id="ARBA00022737"/>
    </source>
</evidence>
<evidence type="ECO:0000259" key="11">
    <source>
        <dbReference type="PROSITE" id="PS52004"/>
    </source>
</evidence>
<dbReference type="Gene3D" id="3.40.50.720">
    <property type="entry name" value="NAD(P)-binding Rossmann-like Domain"/>
    <property type="match status" value="1"/>
</dbReference>
<dbReference type="InterPro" id="IPR006162">
    <property type="entry name" value="Ppantetheine_attach_site"/>
</dbReference>
<feature type="region of interest" description="N-terminal hotdog fold" evidence="8">
    <location>
        <begin position="1173"/>
        <end position="1298"/>
    </location>
</feature>
<dbReference type="InterPro" id="IPR020841">
    <property type="entry name" value="PKS_Beta-ketoAc_synthase_dom"/>
</dbReference>
<dbReference type="Pfam" id="PF00109">
    <property type="entry name" value="ketoacyl-synt"/>
    <property type="match status" value="2"/>
</dbReference>
<dbReference type="Pfam" id="PF14765">
    <property type="entry name" value="PS-DH"/>
    <property type="match status" value="1"/>
</dbReference>
<dbReference type="InterPro" id="IPR036291">
    <property type="entry name" value="NAD(P)-bd_dom_sf"/>
</dbReference>
<feature type="region of interest" description="C-terminal hotdog fold" evidence="8">
    <location>
        <begin position="1312"/>
        <end position="1466"/>
    </location>
</feature>
<dbReference type="InterPro" id="IPR036736">
    <property type="entry name" value="ACP-like_sf"/>
</dbReference>
<feature type="domain" description="Carrier" evidence="10">
    <location>
        <begin position="1928"/>
        <end position="2004"/>
    </location>
</feature>
<dbReference type="Proteomes" id="UP001438292">
    <property type="component" value="Unassembled WGS sequence"/>
</dbReference>
<dbReference type="Pfam" id="PF00550">
    <property type="entry name" value="PP-binding"/>
    <property type="match status" value="2"/>
</dbReference>
<dbReference type="SMART" id="SM00823">
    <property type="entry name" value="PKS_PP"/>
    <property type="match status" value="1"/>
</dbReference>
<organism evidence="13 14">
    <name type="scientific">Chromobacterium piscinae</name>
    <dbReference type="NCBI Taxonomy" id="686831"/>
    <lineage>
        <taxon>Bacteria</taxon>
        <taxon>Pseudomonadati</taxon>
        <taxon>Pseudomonadota</taxon>
        <taxon>Betaproteobacteria</taxon>
        <taxon>Neisseriales</taxon>
        <taxon>Chromobacteriaceae</taxon>
        <taxon>Chromobacterium</taxon>
    </lineage>
</organism>
<evidence type="ECO:0000259" key="10">
    <source>
        <dbReference type="PROSITE" id="PS50075"/>
    </source>
</evidence>
<dbReference type="Pfam" id="PF02801">
    <property type="entry name" value="Ketoacyl-synt_C"/>
    <property type="match status" value="2"/>
</dbReference>
<dbReference type="SMART" id="SM00826">
    <property type="entry name" value="PKS_DH"/>
    <property type="match status" value="1"/>
</dbReference>
<dbReference type="InterPro" id="IPR018201">
    <property type="entry name" value="Ketoacyl_synth_AS"/>
</dbReference>
<dbReference type="InterPro" id="IPR049552">
    <property type="entry name" value="PKS_DH_N"/>
</dbReference>
<dbReference type="InterPro" id="IPR054514">
    <property type="entry name" value="RhiE-like_linker"/>
</dbReference>
<dbReference type="RefSeq" id="WP_346195783.1">
    <property type="nucleotide sequence ID" value="NZ_JBDJHV010000029.1"/>
</dbReference>
<dbReference type="Gene3D" id="3.40.47.10">
    <property type="match status" value="2"/>
</dbReference>
<dbReference type="SUPFAM" id="SSF47336">
    <property type="entry name" value="ACP-like"/>
    <property type="match status" value="2"/>
</dbReference>
<dbReference type="InterPro" id="IPR057326">
    <property type="entry name" value="KR_dom"/>
</dbReference>
<keyword evidence="4" id="KW-0963">Cytoplasm</keyword>
<dbReference type="SMART" id="SM01294">
    <property type="entry name" value="PKS_PP_betabranch"/>
    <property type="match status" value="1"/>
</dbReference>
<keyword evidence="3" id="KW-0596">Phosphopantetheine</keyword>
<dbReference type="SMART" id="SM00825">
    <property type="entry name" value="PKS_KS"/>
    <property type="match status" value="2"/>
</dbReference>
<feature type="domain" description="Ketosynthase family 3 (KS3)" evidence="11">
    <location>
        <begin position="2070"/>
        <end position="2502"/>
    </location>
</feature>
<keyword evidence="14" id="KW-1185">Reference proteome</keyword>
<dbReference type="Gene3D" id="1.10.1240.100">
    <property type="match status" value="2"/>
</dbReference>
<dbReference type="InterPro" id="IPR049900">
    <property type="entry name" value="PKS_mFAS_DH"/>
</dbReference>
<comment type="pathway">
    <text evidence="2">Antibiotic biosynthesis.</text>
</comment>
<dbReference type="PANTHER" id="PTHR43775:SF37">
    <property type="entry name" value="SI:DKEY-61P9.11"/>
    <property type="match status" value="1"/>
</dbReference>
<dbReference type="InterPro" id="IPR050091">
    <property type="entry name" value="PKS_NRPS_Biosynth_Enz"/>
</dbReference>
<name>A0ABV0HDD0_9NEIS</name>
<evidence type="ECO:0000256" key="5">
    <source>
        <dbReference type="ARBA" id="ARBA00022553"/>
    </source>
</evidence>
<evidence type="ECO:0000259" key="12">
    <source>
        <dbReference type="PROSITE" id="PS52019"/>
    </source>
</evidence>
<feature type="domain" description="Carrier" evidence="10">
    <location>
        <begin position="2691"/>
        <end position="2768"/>
    </location>
</feature>
<sequence>MPAISNYKNRIRKVEISDIPALLELRKQCAASDIFGVDVDISDLIRDFPQGQILLEQEGRVVGLILSRRIGGIESLHRAKAIDLQALHDPFGETLLLLGVSILSGVKELEVWRLLLLNMIEAVKAEQRIRSIAGVGRCMHAVASDAQAYLAYLAKSIKEGWASEPAFQLHTLNGANVVGVIENYQSETGPDFGYGILLQYDIDTIKTFDSDTERETDTLGRRISEFAKRNPEIVPLSLQGQGPRTFWIHPMSGDVGMYNRLAAQFGDAIQMIGIRARGFLMVDCEPLSDLREMAKRYVDHIVALEPDGPFHLAGFSTGGIIAYEVARQLQLRERVVASLVMIEAPLLMEKDRPLFQSSTRNNLLVNANFMLITLLSMDPSFKNALERREFSWADIQINASDIADVNDENLLDFLVELCLQRGLKISRAEVAFKLKSMADVHMANLVATQKYQAVPLPRPDEIRSFVFHTRTGRATSSVLMSPEYLERVQQANGSMLSLLTRWDTLLPSLTTIILDGEDHFDILRSKAGLQKFVRQCVGIFTAGASEVQDKNASIQSPGTQLTEPVAIIGMSGRFPGAEDVDRFWENLKNGISSIQEAPTDRGWRIDDYFDPVPQTPGKTYSKWGGFLDDVDKFDPLFFGISPREAEGMDPSERIFLQECWRAIEDAGYAATEISGKAWGVFAAAKGDYSYHIHKMHDTYLAPTDSSAPSRVSYLLNLVGPAVSIDTACSSTLTAVVYACDSLVLGNCEVALAGGGGIYSTPNLFVSSSQSLLFSPDGRCAPFDHRANGTVLGEALGVVVLKLLKNAIRDGDHIYGVIRGWASNQDGKTNGMTAPSVTSQAALQSQVYKKFGIDPARIGMVESHGTGTKLGDPIEVQALTASFRQNTQESAYCALTAVKGNIGHAFAGAGITSLIKVLLSLKNRQIPPSLNYEKTNPFIKLEESPFFINTQLMDWPDSDYPRCAAINSFGATGINAHVVIEEFDSCNGHTDHSPCIGPAIIVLSAKSADRLEEQARQFLAFLQHRLTSLPSLEHVAYTLQVGRVAMEERMAMLVSSFDELEQMLKAFLDGQKRIKNFYQGRASKNQVSEILLNDDDLDKLISAWIVNGKYEKLLRLWVNGSAVDWRLLHGNRSLRRVSLPSYRFAKERYWYEPTLQAVRGHVYAGSGQTVNWIHPLLHMNTSNLSAQKYSSTFTGSEFFLADHVVNGNPVLPGVAYLEMAQAAARHAMDVAMEGIGVLIKNVVWARPISLTDKTVEVHAMLTPTQDGELSYEVFTTDRDAIEARVTHSRGYVQFVEAFPKEQFDIAACIAECNQRTLSHEECYQIFHAVGVDYGHGHRTIQSLMLGNDKALAELVLPEDMFQTLQDFALHPGLADSALQACIGLLFDERSDSRTDGQSRLLLPFALHELEVRGRCTPKMWAIVSRESGQSLNHEQIEMNIDLCDQDGWVQAHLKGFTARLYAGTGGDALLPEAAGSIMLTPAWREAPLRVNASPPFERHVVLLCDVGAETLADALPQGVQCHLLRSAGQGIDERFVCHAEASFRIVQDVLRQRGSQRIFVQILVGGKSEDTPLQGLIGLLNTASLENPGLSGQLISVNGEESDAALAKLLMENASAPQDKLVRDMNGKRYIQAWQDEHGQRDAAQMPWKDNGVYLITGGAGKIGLALAKAAATHAKNVVLILAGRSELTAVQQLAIDGIAAAGARVLYKRGDVAVVGEALALLAYIRNKYGAISGVIHLAGVIQDNFIIKKTSDELHKVLSPKVMGLVNLDEATKYDELDFFALFSSLAGVSGNIGQADYSMANAFMDRYAEYRHSLVQSGQRYGKTISINWPLWQEGGMSPSGEHQHSTELGLVPLAASAGIEIFSAALQTECYQLLVMCGDVSRIRTQLNVDNRHKKHFAPSSGQRYSDALLSREQAGLIAESDKTKLPEKTVALLKNTLASALKVPEYKIDPDSPLEKYGVDSIVSMELITLLEKVFGQLPKTLFFEYQNIGDLASYFVNEHSERLAAIFTSEQLPERQVKKDLRDNNVVTELPALHGVSLDYKALKDKRLPLLPKSNPFEEKNQERSTDIAIIGLAGRYPKARNLDEFWANLKAGCDCITEIPESRWDHAPYFDSDVNISGKTYCKWGGFIDDVDQFDPLFFNISPRDAALQDPQERLFLETVWELVESAAYTRSSLKKKFSGQVGVFVGAMYQQYRAMKTEPEIEAVLSLASYSSIANRVSHFFGLHGPSIAIDTMCSSSVSAIHMACESLIKGECAMAIAGGVNLSISPQKYIGLAQTRIIGSSPSSRSFCNGDGYLPAEGVGAVLLKPLSEAEMDGDIILGIIKSSSINHSGQTNGFGVPNPNAQAQLIKGNLAKAGIAPETIGYIEAAANGSPLGDAIEMTALASVFGKDLARGDFCHIGSVKSNIGHAEAASGMSQFSKVVLQMQHQQIVPLVNSDNLNPNINFESMPFCLAKELVPWRRPAIDIEGVAKELPRRAMINAFGAGGSNAHLVIEEYVREEPPLNQPDFDETKHIVVLSAKSSTSLRRMAGRLKDFIEAQSDINLLDFSYTLQIGREAMDCRLALVAKHCADVIVGLNEFLSEPDESKDGDVRVPIFVGESEDGPILNELFFGSIGENLAAALIKERNPEKIALYWAYGGAIDWELLHQGKNAHRIVLPTYAFERKRYWVDAGPAPSECKAAPTQKTTAHVSNVAGILAELIGIGVDELKPSKLLRDYGIDSIRMMQLLAQLQSKISSSILAEDLMACRTLQEINALVTRFRSPNEESDLMGAFPDARVAEDWTQFPELIKLNRHTTGMPVFWFHAGMGGVEAYQSIASKSTRPFFGIQARGWGTQREPLQGIQAMAAYYTHIICKVWPEGGCDLGGYSLGGVLAYEVTRQLQELGRTVNSIVMLDSPDGNAMRHSKISLKTHILRYINTQLSLLSLGDPAGAESVLIHRDEVASDLDDQDYLAALLKLAKMRGLKRPAVKLSSQVMQHVRVQNAYQVDQITLSPLSKPEEVSCHYFRNRNGVFLGVLEPYFLAEGEKVEMEAEAYWKEWTALLPKLTFIDVDSSNHMSLLAEEQPFEQISSLCENLYSKTSMESGTGHLNWSVPQKKDMPDGKVSSLS</sequence>